<keyword evidence="1" id="KW-0677">Repeat</keyword>
<dbReference type="SUPFAM" id="SSF48403">
    <property type="entry name" value="Ankyrin repeat"/>
    <property type="match status" value="2"/>
</dbReference>
<dbReference type="AlphaFoldDB" id="A0A0F9X3Q8"/>
<evidence type="ECO:0000256" key="1">
    <source>
        <dbReference type="ARBA" id="ARBA00022737"/>
    </source>
</evidence>
<protein>
    <submittedName>
        <fullName evidence="3">Uncharacterized protein</fullName>
    </submittedName>
</protein>
<dbReference type="PROSITE" id="PS50297">
    <property type="entry name" value="ANK_REP_REGION"/>
    <property type="match status" value="4"/>
</dbReference>
<reference evidence="3" key="1">
    <citation type="journal article" date="2015" name="Nature">
        <title>Complex archaea that bridge the gap between prokaryotes and eukaryotes.</title>
        <authorList>
            <person name="Spang A."/>
            <person name="Saw J.H."/>
            <person name="Jorgensen S.L."/>
            <person name="Zaremba-Niedzwiedzka K."/>
            <person name="Martijn J."/>
            <person name="Lind A.E."/>
            <person name="van Eijk R."/>
            <person name="Schleper C."/>
            <person name="Guy L."/>
            <person name="Ettema T.J."/>
        </authorList>
    </citation>
    <scope>NUCLEOTIDE SEQUENCE</scope>
</reference>
<dbReference type="GO" id="GO:0006396">
    <property type="term" value="P:RNA processing"/>
    <property type="evidence" value="ECO:0007669"/>
    <property type="project" value="TreeGrafter"/>
</dbReference>
<dbReference type="Pfam" id="PF13637">
    <property type="entry name" value="Ank_4"/>
    <property type="match status" value="1"/>
</dbReference>
<organism evidence="3">
    <name type="scientific">marine sediment metagenome</name>
    <dbReference type="NCBI Taxonomy" id="412755"/>
    <lineage>
        <taxon>unclassified sequences</taxon>
        <taxon>metagenomes</taxon>
        <taxon>ecological metagenomes</taxon>
    </lineage>
</organism>
<dbReference type="Pfam" id="PF12796">
    <property type="entry name" value="Ank_2"/>
    <property type="match status" value="3"/>
</dbReference>
<dbReference type="Gene3D" id="1.25.40.20">
    <property type="entry name" value="Ankyrin repeat-containing domain"/>
    <property type="match status" value="2"/>
</dbReference>
<dbReference type="InterPro" id="IPR036770">
    <property type="entry name" value="Ankyrin_rpt-contain_sf"/>
</dbReference>
<dbReference type="PANTHER" id="PTHR24141:SF1">
    <property type="entry name" value="2-5A-DEPENDENT RIBONUCLEASE"/>
    <property type="match status" value="1"/>
</dbReference>
<evidence type="ECO:0000256" key="2">
    <source>
        <dbReference type="ARBA" id="ARBA00023043"/>
    </source>
</evidence>
<evidence type="ECO:0000313" key="3">
    <source>
        <dbReference type="EMBL" id="KKN93451.1"/>
    </source>
</evidence>
<dbReference type="GO" id="GO:0004540">
    <property type="term" value="F:RNA nuclease activity"/>
    <property type="evidence" value="ECO:0007669"/>
    <property type="project" value="TreeGrafter"/>
</dbReference>
<dbReference type="PANTHER" id="PTHR24141">
    <property type="entry name" value="2-5A-DEPENDENT RIBONUCLEASE"/>
    <property type="match status" value="1"/>
</dbReference>
<dbReference type="EMBL" id="LAZR01000086">
    <property type="protein sequence ID" value="KKN93451.1"/>
    <property type="molecule type" value="Genomic_DNA"/>
</dbReference>
<dbReference type="GO" id="GO:0003723">
    <property type="term" value="F:RNA binding"/>
    <property type="evidence" value="ECO:0007669"/>
    <property type="project" value="TreeGrafter"/>
</dbReference>
<keyword evidence="2" id="KW-0040">ANK repeat</keyword>
<accession>A0A0F9X3Q8</accession>
<dbReference type="SMART" id="SM00248">
    <property type="entry name" value="ANK"/>
    <property type="match status" value="7"/>
</dbReference>
<sequence length="500" mass="54518">MKTVKLIALTALLFVSFTGIAQQKNELLNRKFWKSSPDVAAVKQKIAEGNDPTAFDDNAFDATTLAITTKADTEVIKYLLSLEGNGVDKKTHDSRIYLHWASYSGDAELVQYLLDNGASVTALDSHRYTPLAFGANAGLTNPAIYSAFEKKGVNLAEEKNDHGANLLLMAAPSLKSEKELKFFASKGLALDSKDNDGNGIFNYASKKGNIDFLKLLVKKGVDYKKLNNNGGNAFMFASQGGRGFSNGLPVYTYLKGLGLEPNIVEKNGSTPLHRLAFSNKDATIFELFLNAGADVNQADEKGNTPFLNAATRNELAMVQLLSKNVKDINTANTDGETALMLAAHDNSVDVVEFLLEKGADINAQDSKGNTVAYFLAESFSKRNADAFDAKLALLNTKGLKFNTVQSEGNTLYHITARKNDLDLLKRLSTFDIDVNAKNDEGLTALHLAAMKAENDKMLKFLIANGADAKSKTDFEETVYDLASENELLQKENTSLNFLKQ</sequence>
<dbReference type="PROSITE" id="PS50088">
    <property type="entry name" value="ANK_REPEAT"/>
    <property type="match status" value="7"/>
</dbReference>
<proteinExistence type="predicted"/>
<dbReference type="InterPro" id="IPR002110">
    <property type="entry name" value="Ankyrin_rpt"/>
</dbReference>
<comment type="caution">
    <text evidence="3">The sequence shown here is derived from an EMBL/GenBank/DDBJ whole genome shotgun (WGS) entry which is preliminary data.</text>
</comment>
<name>A0A0F9X3Q8_9ZZZZ</name>
<gene>
    <name evidence="3" type="ORF">LCGC14_0198840</name>
</gene>
<dbReference type="PRINTS" id="PR01415">
    <property type="entry name" value="ANKYRIN"/>
</dbReference>